<accession>A0A0M4CZR1</accession>
<dbReference type="PROSITE" id="PS00759">
    <property type="entry name" value="ARGE_DAPE_CPG2_2"/>
    <property type="match status" value="1"/>
</dbReference>
<name>A0A0M4CZR1_9BACT</name>
<dbReference type="Proteomes" id="UP000057158">
    <property type="component" value="Chromosome"/>
</dbReference>
<dbReference type="GO" id="GO:0016787">
    <property type="term" value="F:hydrolase activity"/>
    <property type="evidence" value="ECO:0007669"/>
    <property type="project" value="UniProtKB-KW"/>
</dbReference>
<gene>
    <name evidence="7" type="ORF">DSOUD_3540</name>
</gene>
<dbReference type="PROSITE" id="PS00758">
    <property type="entry name" value="ARGE_DAPE_CPG2_1"/>
    <property type="match status" value="1"/>
</dbReference>
<keyword evidence="3" id="KW-0479">Metal-binding</keyword>
<dbReference type="Gene3D" id="3.40.630.10">
    <property type="entry name" value="Zn peptidases"/>
    <property type="match status" value="1"/>
</dbReference>
<dbReference type="KEGG" id="des:DSOUD_3540"/>
<evidence type="ECO:0000256" key="3">
    <source>
        <dbReference type="ARBA" id="ARBA00022723"/>
    </source>
</evidence>
<dbReference type="PANTHER" id="PTHR43808:SF8">
    <property type="entry name" value="PEPTIDASE M20 DIMERISATION DOMAIN-CONTAINING PROTEIN"/>
    <property type="match status" value="1"/>
</dbReference>
<feature type="domain" description="Peptidase M20 dimerisation" evidence="6">
    <location>
        <begin position="175"/>
        <end position="270"/>
    </location>
</feature>
<evidence type="ECO:0000313" key="7">
    <source>
        <dbReference type="EMBL" id="ALC18254.1"/>
    </source>
</evidence>
<dbReference type="SUPFAM" id="SSF55031">
    <property type="entry name" value="Bacterial exopeptidase dimerisation domain"/>
    <property type="match status" value="1"/>
</dbReference>
<dbReference type="PATRIC" id="fig|1603606.3.peg.3815"/>
<dbReference type="EMBL" id="CP010802">
    <property type="protein sequence ID" value="ALC18254.1"/>
    <property type="molecule type" value="Genomic_DNA"/>
</dbReference>
<dbReference type="Pfam" id="PF01546">
    <property type="entry name" value="Peptidase_M20"/>
    <property type="match status" value="1"/>
</dbReference>
<dbReference type="STRING" id="1603606.DSOUD_3540"/>
<dbReference type="AlphaFoldDB" id="A0A0M4CZR1"/>
<comment type="cofactor">
    <cofactor evidence="1">
        <name>Zn(2+)</name>
        <dbReference type="ChEBI" id="CHEBI:29105"/>
    </cofactor>
</comment>
<dbReference type="InterPro" id="IPR001261">
    <property type="entry name" value="ArgE/DapE_CS"/>
</dbReference>
<dbReference type="OrthoDB" id="3665926at2"/>
<sequence>MNPLLKEVWRAIDPERLRTMFLEMLDIYSPSGKEEDLQLYLEEHLTAAGFAVTRQVVEEDRYNLEVTMGEGEPWLYLVGHVDTVAAWDLDEYGPKEEAGIIAGLGSADMKGGCAAMVEAFVALATALPADQRPSVGLLLVVGEEENGDGSAAFLQKRRPPWVVIGEPTSLSACFAHYGYLEAGFVTRGWRIHSSLPELGHNAVESMLRVLLHLGKDPLFDRETSGLVYSIRELSSARAGFVVPDRCEAWIDLHLPPEMQPGAVQEAIRLRAGEGKNFIADLNLEVSFDFASQGYRLGEENPIAGELDRIYHKLGMPLRLDAFRSHSDGNLFFQAGVRPLILGPGSLETAHTADEQTSLAEVVAAARIYAAIALCPPPDGEGALSTPLPSQ</sequence>
<dbReference type="InterPro" id="IPR050072">
    <property type="entry name" value="Peptidase_M20A"/>
</dbReference>
<dbReference type="InterPro" id="IPR002933">
    <property type="entry name" value="Peptidase_M20"/>
</dbReference>
<evidence type="ECO:0000256" key="1">
    <source>
        <dbReference type="ARBA" id="ARBA00001947"/>
    </source>
</evidence>
<evidence type="ECO:0000256" key="5">
    <source>
        <dbReference type="ARBA" id="ARBA00022833"/>
    </source>
</evidence>
<keyword evidence="5" id="KW-0862">Zinc</keyword>
<keyword evidence="4" id="KW-0378">Hydrolase</keyword>
<dbReference type="InterPro" id="IPR011650">
    <property type="entry name" value="Peptidase_M20_dimer"/>
</dbReference>
<keyword evidence="8" id="KW-1185">Reference proteome</keyword>
<dbReference type="Pfam" id="PF07687">
    <property type="entry name" value="M20_dimer"/>
    <property type="match status" value="1"/>
</dbReference>
<evidence type="ECO:0000256" key="4">
    <source>
        <dbReference type="ARBA" id="ARBA00022801"/>
    </source>
</evidence>
<comment type="similarity">
    <text evidence="2">Belongs to the peptidase M20A family.</text>
</comment>
<protein>
    <submittedName>
        <fullName evidence="7">Acetylornithine deacetylase/ succinyl-diaminopimelate desuccinylase</fullName>
    </submittedName>
</protein>
<dbReference type="GO" id="GO:0046872">
    <property type="term" value="F:metal ion binding"/>
    <property type="evidence" value="ECO:0007669"/>
    <property type="project" value="UniProtKB-KW"/>
</dbReference>
<evidence type="ECO:0000313" key="8">
    <source>
        <dbReference type="Proteomes" id="UP000057158"/>
    </source>
</evidence>
<dbReference type="InterPro" id="IPR036264">
    <property type="entry name" value="Bact_exopeptidase_dim_dom"/>
</dbReference>
<dbReference type="SUPFAM" id="SSF53187">
    <property type="entry name" value="Zn-dependent exopeptidases"/>
    <property type="match status" value="1"/>
</dbReference>
<organism evidence="7 8">
    <name type="scientific">Desulfuromonas soudanensis</name>
    <dbReference type="NCBI Taxonomy" id="1603606"/>
    <lineage>
        <taxon>Bacteria</taxon>
        <taxon>Pseudomonadati</taxon>
        <taxon>Thermodesulfobacteriota</taxon>
        <taxon>Desulfuromonadia</taxon>
        <taxon>Desulfuromonadales</taxon>
        <taxon>Desulfuromonadaceae</taxon>
        <taxon>Desulfuromonas</taxon>
    </lineage>
</organism>
<evidence type="ECO:0000259" key="6">
    <source>
        <dbReference type="Pfam" id="PF07687"/>
    </source>
</evidence>
<evidence type="ECO:0000256" key="2">
    <source>
        <dbReference type="ARBA" id="ARBA00006247"/>
    </source>
</evidence>
<dbReference type="PANTHER" id="PTHR43808">
    <property type="entry name" value="ACETYLORNITHINE DEACETYLASE"/>
    <property type="match status" value="1"/>
</dbReference>
<dbReference type="Gene3D" id="3.30.70.360">
    <property type="match status" value="1"/>
</dbReference>
<reference evidence="7 8" key="1">
    <citation type="submission" date="2015-07" db="EMBL/GenBank/DDBJ databases">
        <title>Isolation and Genomic Characterization of a Novel Halophilic Metal-Reducing Deltaproteobacterium from the Deep Subsurface.</title>
        <authorList>
            <person name="Badalamenti J.P."/>
            <person name="Summers Z.M."/>
            <person name="Gralnick J.A."/>
            <person name="Bond D.R."/>
        </authorList>
    </citation>
    <scope>NUCLEOTIDE SEQUENCE [LARGE SCALE GENOMIC DNA]</scope>
    <source>
        <strain evidence="7 8">WTL</strain>
    </source>
</reference>
<dbReference type="RefSeq" id="WP_053552183.1">
    <property type="nucleotide sequence ID" value="NZ_CP010802.1"/>
</dbReference>
<proteinExistence type="inferred from homology"/>